<evidence type="ECO:0000313" key="4">
    <source>
        <dbReference type="Proteomes" id="UP000007305"/>
    </source>
</evidence>
<protein>
    <submittedName>
        <fullName evidence="3">Uncharacterized protein</fullName>
    </submittedName>
</protein>
<reference evidence="3" key="3">
    <citation type="submission" date="2021-05" db="UniProtKB">
        <authorList>
            <consortium name="EnsemblPlants"/>
        </authorList>
    </citation>
    <scope>IDENTIFICATION</scope>
    <source>
        <strain evidence="3">cv. B73</strain>
    </source>
</reference>
<reference evidence="4" key="1">
    <citation type="journal article" date="2009" name="Science">
        <title>The B73 maize genome: complexity, diversity, and dynamics.</title>
        <authorList>
            <person name="Schnable P.S."/>
            <person name="Ware D."/>
            <person name="Fulton R.S."/>
            <person name="Stein J.C."/>
            <person name="Wei F."/>
            <person name="Pasternak S."/>
            <person name="Liang C."/>
            <person name="Zhang J."/>
            <person name="Fulton L."/>
            <person name="Graves T.A."/>
            <person name="Minx P."/>
            <person name="Reily A.D."/>
            <person name="Courtney L."/>
            <person name="Kruchowski S.S."/>
            <person name="Tomlinson C."/>
            <person name="Strong C."/>
            <person name="Delehaunty K."/>
            <person name="Fronick C."/>
            <person name="Courtney B."/>
            <person name="Rock S.M."/>
            <person name="Belter E."/>
            <person name="Du F."/>
            <person name="Kim K."/>
            <person name="Abbott R.M."/>
            <person name="Cotton M."/>
            <person name="Levy A."/>
            <person name="Marchetto P."/>
            <person name="Ochoa K."/>
            <person name="Jackson S.M."/>
            <person name="Gillam B."/>
            <person name="Chen W."/>
            <person name="Yan L."/>
            <person name="Higginbotham J."/>
            <person name="Cardenas M."/>
            <person name="Waligorski J."/>
            <person name="Applebaum E."/>
            <person name="Phelps L."/>
            <person name="Falcone J."/>
            <person name="Kanchi K."/>
            <person name="Thane T."/>
            <person name="Scimone A."/>
            <person name="Thane N."/>
            <person name="Henke J."/>
            <person name="Wang T."/>
            <person name="Ruppert J."/>
            <person name="Shah N."/>
            <person name="Rotter K."/>
            <person name="Hodges J."/>
            <person name="Ingenthron E."/>
            <person name="Cordes M."/>
            <person name="Kohlberg S."/>
            <person name="Sgro J."/>
            <person name="Delgado B."/>
            <person name="Mead K."/>
            <person name="Chinwalla A."/>
            <person name="Leonard S."/>
            <person name="Crouse K."/>
            <person name="Collura K."/>
            <person name="Kudrna D."/>
            <person name="Currie J."/>
            <person name="He R."/>
            <person name="Angelova A."/>
            <person name="Rajasekar S."/>
            <person name="Mueller T."/>
            <person name="Lomeli R."/>
            <person name="Scara G."/>
            <person name="Ko A."/>
            <person name="Delaney K."/>
            <person name="Wissotski M."/>
            <person name="Lopez G."/>
            <person name="Campos D."/>
            <person name="Braidotti M."/>
            <person name="Ashley E."/>
            <person name="Golser W."/>
            <person name="Kim H."/>
            <person name="Lee S."/>
            <person name="Lin J."/>
            <person name="Dujmic Z."/>
            <person name="Kim W."/>
            <person name="Talag J."/>
            <person name="Zuccolo A."/>
            <person name="Fan C."/>
            <person name="Sebastian A."/>
            <person name="Kramer M."/>
            <person name="Spiegel L."/>
            <person name="Nascimento L."/>
            <person name="Zutavern T."/>
            <person name="Miller B."/>
            <person name="Ambroise C."/>
            <person name="Muller S."/>
            <person name="Spooner W."/>
            <person name="Narechania A."/>
            <person name="Ren L."/>
            <person name="Wei S."/>
            <person name="Kumari S."/>
            <person name="Faga B."/>
            <person name="Levy M.J."/>
            <person name="McMahan L."/>
            <person name="Van Buren P."/>
            <person name="Vaughn M.W."/>
            <person name="Ying K."/>
            <person name="Yeh C.-T."/>
            <person name="Emrich S.J."/>
            <person name="Jia Y."/>
            <person name="Kalyanaraman A."/>
            <person name="Hsia A.-P."/>
            <person name="Barbazuk W.B."/>
            <person name="Baucom R.S."/>
            <person name="Brutnell T.P."/>
            <person name="Carpita N.C."/>
            <person name="Chaparro C."/>
            <person name="Chia J.-M."/>
            <person name="Deragon J.-M."/>
            <person name="Estill J.C."/>
            <person name="Fu Y."/>
            <person name="Jeddeloh J.A."/>
            <person name="Han Y."/>
            <person name="Lee H."/>
            <person name="Li P."/>
            <person name="Lisch D.R."/>
            <person name="Liu S."/>
            <person name="Liu Z."/>
            <person name="Nagel D.H."/>
            <person name="McCann M.C."/>
            <person name="SanMiguel P."/>
            <person name="Myers A.M."/>
            <person name="Nettleton D."/>
            <person name="Nguyen J."/>
            <person name="Penning B.W."/>
            <person name="Ponnala L."/>
            <person name="Schneider K.L."/>
            <person name="Schwartz D.C."/>
            <person name="Sharma A."/>
            <person name="Soderlund C."/>
            <person name="Springer N.M."/>
            <person name="Sun Q."/>
            <person name="Wang H."/>
            <person name="Waterman M."/>
            <person name="Westerman R."/>
            <person name="Wolfgruber T.K."/>
            <person name="Yang L."/>
            <person name="Yu Y."/>
            <person name="Zhang L."/>
            <person name="Zhou S."/>
            <person name="Zhu Q."/>
            <person name="Bennetzen J.L."/>
            <person name="Dawe R.K."/>
            <person name="Jiang J."/>
            <person name="Jiang N."/>
            <person name="Presting G.G."/>
            <person name="Wessler S.R."/>
            <person name="Aluru S."/>
            <person name="Martienssen R.A."/>
            <person name="Clifton S.W."/>
            <person name="McCombie W.R."/>
            <person name="Wing R.A."/>
            <person name="Wilson R.K."/>
        </authorList>
    </citation>
    <scope>NUCLEOTIDE SEQUENCE [LARGE SCALE GENOMIC DNA]</scope>
    <source>
        <strain evidence="4">cv. B73</strain>
    </source>
</reference>
<keyword evidence="4" id="KW-1185">Reference proteome</keyword>
<evidence type="ECO:0000256" key="1">
    <source>
        <dbReference type="SAM" id="MobiDB-lite"/>
    </source>
</evidence>
<dbReference type="EnsemblPlants" id="Zm00001eb257040_T001">
    <property type="protein sequence ID" value="Zm00001eb257040_P001"/>
    <property type="gene ID" value="Zm00001eb257040"/>
</dbReference>
<keyword evidence="2" id="KW-1133">Transmembrane helix</keyword>
<dbReference type="Gramene" id="Zm00001eb257040_T001">
    <property type="protein sequence ID" value="Zm00001eb257040_P001"/>
    <property type="gene ID" value="Zm00001eb257040"/>
</dbReference>
<dbReference type="AlphaFoldDB" id="A0A804PQH6"/>
<accession>A0A804PQH6</accession>
<proteinExistence type="predicted"/>
<dbReference type="Proteomes" id="UP000007305">
    <property type="component" value="Chromosome 5"/>
</dbReference>
<name>A0A804PQH6_MAIZE</name>
<organism evidence="3 4">
    <name type="scientific">Zea mays</name>
    <name type="common">Maize</name>
    <dbReference type="NCBI Taxonomy" id="4577"/>
    <lineage>
        <taxon>Eukaryota</taxon>
        <taxon>Viridiplantae</taxon>
        <taxon>Streptophyta</taxon>
        <taxon>Embryophyta</taxon>
        <taxon>Tracheophyta</taxon>
        <taxon>Spermatophyta</taxon>
        <taxon>Magnoliopsida</taxon>
        <taxon>Liliopsida</taxon>
        <taxon>Poales</taxon>
        <taxon>Poaceae</taxon>
        <taxon>PACMAD clade</taxon>
        <taxon>Panicoideae</taxon>
        <taxon>Andropogonodae</taxon>
        <taxon>Andropogoneae</taxon>
        <taxon>Tripsacinae</taxon>
        <taxon>Zea</taxon>
    </lineage>
</organism>
<keyword evidence="2" id="KW-0472">Membrane</keyword>
<evidence type="ECO:0000313" key="3">
    <source>
        <dbReference type="EnsemblPlants" id="Zm00001eb257040_P001"/>
    </source>
</evidence>
<reference evidence="3" key="2">
    <citation type="submission" date="2019-07" db="EMBL/GenBank/DDBJ databases">
        <authorList>
            <person name="Seetharam A."/>
            <person name="Woodhouse M."/>
            <person name="Cannon E."/>
        </authorList>
    </citation>
    <scope>NUCLEOTIDE SEQUENCE [LARGE SCALE GENOMIC DNA]</scope>
    <source>
        <strain evidence="3">cv. B73</strain>
    </source>
</reference>
<evidence type="ECO:0000256" key="2">
    <source>
        <dbReference type="SAM" id="Phobius"/>
    </source>
</evidence>
<dbReference type="InParanoid" id="A0A804PQH6"/>
<feature type="transmembrane region" description="Helical" evidence="2">
    <location>
        <begin position="112"/>
        <end position="131"/>
    </location>
</feature>
<keyword evidence="2" id="KW-0812">Transmembrane</keyword>
<feature type="region of interest" description="Disordered" evidence="1">
    <location>
        <begin position="1"/>
        <end position="57"/>
    </location>
</feature>
<sequence length="139" mass="15390">MPLPSTDLGSPSSLLPQADKPTADRCAPAPPPADWRPQDQQPAPSSSLRKTSSQQPAASALLLPPQDQQPAPKIIVPASAHCFRPYLLILLIVNQSLFAHSKFQWQQIVRHCVVELVLLNLICFFLCYLVCELKYSTYV</sequence>